<evidence type="ECO:0000256" key="1">
    <source>
        <dbReference type="SAM" id="MobiDB-lite"/>
    </source>
</evidence>
<dbReference type="Gene3D" id="3.30.750.140">
    <property type="match status" value="1"/>
</dbReference>
<proteinExistence type="predicted"/>
<evidence type="ECO:0000313" key="4">
    <source>
        <dbReference type="Proteomes" id="UP000037600"/>
    </source>
</evidence>
<dbReference type="CDD" id="cd17470">
    <property type="entry name" value="T3SS_Flik_C"/>
    <property type="match status" value="1"/>
</dbReference>
<feature type="compositionally biased region" description="Polar residues" evidence="1">
    <location>
        <begin position="537"/>
        <end position="549"/>
    </location>
</feature>
<dbReference type="OrthoDB" id="1792985at2"/>
<feature type="compositionally biased region" description="Basic and acidic residues" evidence="1">
    <location>
        <begin position="362"/>
        <end position="383"/>
    </location>
</feature>
<sequence length="776" mass="84678">MQYIANTQPNIAALTVAKTNKPAEVVSDSKEFDNLINQEQLKHQAYQDKPSPRSANRPIENSVPKQEAASTSKNPQSHTENATDTNAKNTQGENKQIQSEADSNKATENKSAEGKTSDSTKPNPALVSENKEKTSKNEAESKADFKDNNLDNTNLESSDEASTEFDLLSFLNNSQQVKTDTKFSAESKATKNADVSVISKAILVEKEAGKAEATGELTKKAGLDGLFETANKAKSVFNASTNEFAKHLPKQSEKPASSDAVDLLTASKGKQSEEKPVETKSVMIDNLGLKNQDSLKETDSGKSHAAKTDIKEAIKSEAKPESKLETKTEAKTEAKTDQDKAEVEKLDTKLAAKGTDSTETNLKGDEQVKDSQEAKLAKAKDSELSQLDKVNEKLNDKKNSEDEKQAAQVKVDNQAKPDAQTVVMVDKKANQTEENLKDGKTQLSQEELNQVKLKPAQDGTEGESKPVKSEAENKPAEANKGQLTKTEIDKLNQDAVKDKLNNEKFAAESRLAENQVANSQEGEVKNQDVIQAKDTKSNLSSKNQNQQGQADAKLTKQENLEKQSTKPDQVAEQRSNQAEIEQIQMSQFANQSAQVEQRSQQLNTLAATATTQVTQTEQQIKQAEKVLEKQTYSLKEQIQLSKPEAASQLNDSVKFMMNSSSQMAELRLDPPELGKMQIKISMNGDVASVSMVVQNQQAKEMLDQAVPKLKELLEEQGIQLGESHVSQQQQESGGKSATGRNGQGANPDNTTGIDGGEIISEQKIVNGHLGEVDYYA</sequence>
<protein>
    <recommendedName>
        <fullName evidence="2">Flagellar hook-length control protein-like C-terminal domain-containing protein</fullName>
    </recommendedName>
</protein>
<feature type="region of interest" description="Disordered" evidence="1">
    <location>
        <begin position="246"/>
        <end position="490"/>
    </location>
</feature>
<feature type="compositionally biased region" description="Polar residues" evidence="1">
    <location>
        <begin position="68"/>
        <end position="101"/>
    </location>
</feature>
<dbReference type="PANTHER" id="PTHR37533:SF2">
    <property type="entry name" value="FLAGELLAR HOOK-LENGTH CONTROL PROTEIN"/>
    <property type="match status" value="1"/>
</dbReference>
<dbReference type="InterPro" id="IPR052563">
    <property type="entry name" value="FliK"/>
</dbReference>
<dbReference type="InterPro" id="IPR021136">
    <property type="entry name" value="Flagellar_hook_control-like_C"/>
</dbReference>
<dbReference type="PATRIC" id="fig|1513271.3.peg.2422"/>
<dbReference type="PANTHER" id="PTHR37533">
    <property type="entry name" value="FLAGELLAR HOOK-LENGTH CONTROL PROTEIN"/>
    <property type="match status" value="1"/>
</dbReference>
<feature type="compositionally biased region" description="Polar residues" evidence="1">
    <location>
        <begin position="724"/>
        <end position="752"/>
    </location>
</feature>
<feature type="compositionally biased region" description="Polar residues" evidence="1">
    <location>
        <begin position="572"/>
        <end position="583"/>
    </location>
</feature>
<feature type="region of interest" description="Disordered" evidence="1">
    <location>
        <begin position="508"/>
        <end position="583"/>
    </location>
</feature>
<feature type="region of interest" description="Disordered" evidence="1">
    <location>
        <begin position="723"/>
        <end position="757"/>
    </location>
</feature>
<name>A0A0J8GUB6_9ALTE</name>
<dbReference type="Proteomes" id="UP000037600">
    <property type="component" value="Unassembled WGS sequence"/>
</dbReference>
<feature type="compositionally biased region" description="Basic and acidic residues" evidence="1">
    <location>
        <begin position="425"/>
        <end position="440"/>
    </location>
</feature>
<dbReference type="EMBL" id="LAZL01000018">
    <property type="protein sequence ID" value="KMT64904.1"/>
    <property type="molecule type" value="Genomic_DNA"/>
</dbReference>
<evidence type="ECO:0000313" key="3">
    <source>
        <dbReference type="EMBL" id="KMT64904.1"/>
    </source>
</evidence>
<feature type="compositionally biased region" description="Basic and acidic residues" evidence="1">
    <location>
        <begin position="129"/>
        <end position="149"/>
    </location>
</feature>
<feature type="compositionally biased region" description="Basic and acidic residues" evidence="1">
    <location>
        <begin position="462"/>
        <end position="477"/>
    </location>
</feature>
<organism evidence="3 4">
    <name type="scientific">Catenovulum maritimum</name>
    <dbReference type="NCBI Taxonomy" id="1513271"/>
    <lineage>
        <taxon>Bacteria</taxon>
        <taxon>Pseudomonadati</taxon>
        <taxon>Pseudomonadota</taxon>
        <taxon>Gammaproteobacteria</taxon>
        <taxon>Alteromonadales</taxon>
        <taxon>Alteromonadaceae</taxon>
        <taxon>Catenovulum</taxon>
    </lineage>
</organism>
<accession>A0A0J8GUB6</accession>
<feature type="compositionally biased region" description="Basic and acidic residues" evidence="1">
    <location>
        <begin position="522"/>
        <end position="536"/>
    </location>
</feature>
<feature type="compositionally biased region" description="Basic and acidic residues" evidence="1">
    <location>
        <begin position="293"/>
        <end position="350"/>
    </location>
</feature>
<evidence type="ECO:0000259" key="2">
    <source>
        <dbReference type="Pfam" id="PF02120"/>
    </source>
</evidence>
<feature type="compositionally biased region" description="Basic and acidic residues" evidence="1">
    <location>
        <begin position="102"/>
        <end position="118"/>
    </location>
</feature>
<feature type="region of interest" description="Disordered" evidence="1">
    <location>
        <begin position="37"/>
        <end position="162"/>
    </location>
</feature>
<dbReference type="InterPro" id="IPR038610">
    <property type="entry name" value="FliK-like_C_sf"/>
</dbReference>
<dbReference type="RefSeq" id="WP_048692748.1">
    <property type="nucleotide sequence ID" value="NZ_KQ130492.1"/>
</dbReference>
<keyword evidence="4" id="KW-1185">Reference proteome</keyword>
<feature type="compositionally biased region" description="Basic and acidic residues" evidence="1">
    <location>
        <begin position="389"/>
        <end position="405"/>
    </location>
</feature>
<gene>
    <name evidence="3" type="ORF">XM47_11890</name>
</gene>
<dbReference type="Pfam" id="PF02120">
    <property type="entry name" value="Flg_hook"/>
    <property type="match status" value="1"/>
</dbReference>
<feature type="compositionally biased region" description="Basic and acidic residues" evidence="1">
    <location>
        <begin position="553"/>
        <end position="571"/>
    </location>
</feature>
<dbReference type="STRING" id="1513271.XM47_11890"/>
<feature type="domain" description="Flagellar hook-length control protein-like C-terminal" evidence="2">
    <location>
        <begin position="653"/>
        <end position="732"/>
    </location>
</feature>
<comment type="caution">
    <text evidence="3">The sequence shown here is derived from an EMBL/GenBank/DDBJ whole genome shotgun (WGS) entry which is preliminary data.</text>
</comment>
<dbReference type="AlphaFoldDB" id="A0A0J8GUB6"/>
<reference evidence="3 4" key="1">
    <citation type="submission" date="2015-04" db="EMBL/GenBank/DDBJ databases">
        <title>Draft Genome Sequence of the Novel Agar-Digesting Marine Bacterium Q1.</title>
        <authorList>
            <person name="Li Y."/>
            <person name="Li D."/>
            <person name="Chen G."/>
            <person name="Du Z."/>
        </authorList>
    </citation>
    <scope>NUCLEOTIDE SEQUENCE [LARGE SCALE GENOMIC DNA]</scope>
    <source>
        <strain evidence="3 4">Q1</strain>
    </source>
</reference>